<dbReference type="OMA" id="GHMEDEH"/>
<protein>
    <submittedName>
        <fullName evidence="1">Uncharacterized protein</fullName>
    </submittedName>
</protein>
<dbReference type="EnsemblPlants" id="PGSC0003DMT400077520">
    <property type="protein sequence ID" value="PGSC0003DMT400077520"/>
    <property type="gene ID" value="PGSC0003DMG400030145"/>
</dbReference>
<evidence type="ECO:0000313" key="1">
    <source>
        <dbReference type="EnsemblPlants" id="PGSC0003DMT400077520"/>
    </source>
</evidence>
<dbReference type="eggNOG" id="ENOG502T1CR">
    <property type="taxonomic scope" value="Eukaryota"/>
</dbReference>
<reference evidence="1" key="2">
    <citation type="submission" date="2015-06" db="UniProtKB">
        <authorList>
            <consortium name="EnsemblPlants"/>
        </authorList>
    </citation>
    <scope>IDENTIFICATION</scope>
    <source>
        <strain evidence="1">DM1-3 516 R44</strain>
    </source>
</reference>
<keyword evidence="2" id="KW-1185">Reference proteome</keyword>
<organism evidence="1 2">
    <name type="scientific">Solanum tuberosum</name>
    <name type="common">Potato</name>
    <dbReference type="NCBI Taxonomy" id="4113"/>
    <lineage>
        <taxon>Eukaryota</taxon>
        <taxon>Viridiplantae</taxon>
        <taxon>Streptophyta</taxon>
        <taxon>Embryophyta</taxon>
        <taxon>Tracheophyta</taxon>
        <taxon>Spermatophyta</taxon>
        <taxon>Magnoliopsida</taxon>
        <taxon>eudicotyledons</taxon>
        <taxon>Gunneridae</taxon>
        <taxon>Pentapetalae</taxon>
        <taxon>asterids</taxon>
        <taxon>lamiids</taxon>
        <taxon>Solanales</taxon>
        <taxon>Solanaceae</taxon>
        <taxon>Solanoideae</taxon>
        <taxon>Solaneae</taxon>
        <taxon>Solanum</taxon>
    </lineage>
</organism>
<dbReference type="InterPro" id="IPR040256">
    <property type="entry name" value="At4g02000-like"/>
</dbReference>
<accession>M1CYI4</accession>
<dbReference type="AlphaFoldDB" id="M1CYI4"/>
<reference evidence="2" key="1">
    <citation type="journal article" date="2011" name="Nature">
        <title>Genome sequence and analysis of the tuber crop potato.</title>
        <authorList>
            <consortium name="The Potato Genome Sequencing Consortium"/>
        </authorList>
    </citation>
    <scope>NUCLEOTIDE SEQUENCE [LARGE SCALE GENOMIC DNA]</scope>
    <source>
        <strain evidence="2">cv. DM1-3 516 R44</strain>
    </source>
</reference>
<name>M1CYI4_SOLTU</name>
<dbReference type="PaxDb" id="4113-PGSC0003DMT400077520"/>
<dbReference type="Gramene" id="PGSC0003DMT400077520">
    <property type="protein sequence ID" value="PGSC0003DMT400077520"/>
    <property type="gene ID" value="PGSC0003DMG400030145"/>
</dbReference>
<dbReference type="Proteomes" id="UP000011115">
    <property type="component" value="Unassembled WGS sequence"/>
</dbReference>
<dbReference type="PANTHER" id="PTHR31286">
    <property type="entry name" value="GLYCINE-RICH CELL WALL STRUCTURAL PROTEIN 1.8-LIKE"/>
    <property type="match status" value="1"/>
</dbReference>
<sequence>MEEETSQAIAWISFPDLLPTFFVKEALFTLAYAVGNPLQLDMATINKTRPSCARVKVQLDLLVEKPQFVQMEIEDETTNATRSVKVKIQYDYIPSYCRKCKLQGHMEDEHRILHP</sequence>
<dbReference type="HOGENOM" id="CLU_2188665_0_0_1"/>
<dbReference type="InParanoid" id="M1CYI4"/>
<evidence type="ECO:0000313" key="2">
    <source>
        <dbReference type="Proteomes" id="UP000011115"/>
    </source>
</evidence>
<proteinExistence type="predicted"/>
<dbReference type="PANTHER" id="PTHR31286:SF79">
    <property type="entry name" value="N-6 ADENINE-SPECIFIC DNA METHYLASE"/>
    <property type="match status" value="1"/>
</dbReference>
<dbReference type="STRING" id="4113.M1CYI4"/>